<evidence type="ECO:0000256" key="4">
    <source>
        <dbReference type="ARBA" id="ARBA00022692"/>
    </source>
</evidence>
<dbReference type="SUPFAM" id="SSF103473">
    <property type="entry name" value="MFS general substrate transporter"/>
    <property type="match status" value="1"/>
</dbReference>
<evidence type="ECO:0000256" key="6">
    <source>
        <dbReference type="ARBA" id="ARBA00022989"/>
    </source>
</evidence>
<dbReference type="CDD" id="cd17346">
    <property type="entry name" value="MFS_DtpA_like"/>
    <property type="match status" value="1"/>
</dbReference>
<keyword evidence="3" id="KW-1003">Cell membrane</keyword>
<evidence type="ECO:0000256" key="3">
    <source>
        <dbReference type="ARBA" id="ARBA00022475"/>
    </source>
</evidence>
<feature type="transmembrane region" description="Helical" evidence="8">
    <location>
        <begin position="121"/>
        <end position="139"/>
    </location>
</feature>
<feature type="transmembrane region" description="Helical" evidence="8">
    <location>
        <begin position="64"/>
        <end position="84"/>
    </location>
</feature>
<feature type="transmembrane region" description="Helical" evidence="8">
    <location>
        <begin position="408"/>
        <end position="430"/>
    </location>
</feature>
<dbReference type="InterPro" id="IPR000109">
    <property type="entry name" value="POT_fam"/>
</dbReference>
<keyword evidence="5" id="KW-0571">Peptide transport</keyword>
<feature type="transmembrane region" description="Helical" evidence="8">
    <location>
        <begin position="263"/>
        <end position="279"/>
    </location>
</feature>
<dbReference type="GO" id="GO:1904680">
    <property type="term" value="F:peptide transmembrane transporter activity"/>
    <property type="evidence" value="ECO:0007669"/>
    <property type="project" value="InterPro"/>
</dbReference>
<comment type="subcellular location">
    <subcellularLocation>
        <location evidence="1">Cell membrane</location>
        <topology evidence="1">Multi-pass membrane protein</topology>
    </subcellularLocation>
</comment>
<comment type="caution">
    <text evidence="9">The sequence shown here is derived from an EMBL/GenBank/DDBJ whole genome shotgun (WGS) entry which is preliminary data.</text>
</comment>
<dbReference type="InterPro" id="IPR005279">
    <property type="entry name" value="Dipep/tripep_permease"/>
</dbReference>
<dbReference type="GO" id="GO:0005886">
    <property type="term" value="C:plasma membrane"/>
    <property type="evidence" value="ECO:0007669"/>
    <property type="project" value="UniProtKB-SubCell"/>
</dbReference>
<dbReference type="EMBL" id="PPSL01000001">
    <property type="protein sequence ID" value="PQJ13040.1"/>
    <property type="molecule type" value="Genomic_DNA"/>
</dbReference>
<dbReference type="OrthoDB" id="9772725at2"/>
<feature type="transmembrane region" description="Helical" evidence="8">
    <location>
        <begin position="238"/>
        <end position="257"/>
    </location>
</feature>
<dbReference type="PANTHER" id="PTHR23517">
    <property type="entry name" value="RESISTANCE PROTEIN MDTM, PUTATIVE-RELATED-RELATED"/>
    <property type="match status" value="1"/>
</dbReference>
<feature type="transmembrane region" description="Helical" evidence="8">
    <location>
        <begin position="343"/>
        <end position="360"/>
    </location>
</feature>
<feature type="transmembrane region" description="Helical" evidence="8">
    <location>
        <begin position="442"/>
        <end position="464"/>
    </location>
</feature>
<keyword evidence="2" id="KW-0813">Transport</keyword>
<dbReference type="RefSeq" id="WP_105037924.1">
    <property type="nucleotide sequence ID" value="NZ_PPSL01000001.1"/>
</dbReference>
<evidence type="ECO:0000256" key="2">
    <source>
        <dbReference type="ARBA" id="ARBA00022448"/>
    </source>
</evidence>
<keyword evidence="5" id="KW-0653">Protein transport</keyword>
<dbReference type="AlphaFoldDB" id="A0A2S7T1G2"/>
<feature type="transmembrane region" description="Helical" evidence="8">
    <location>
        <begin position="369"/>
        <end position="388"/>
    </location>
</feature>
<evidence type="ECO:0000256" key="8">
    <source>
        <dbReference type="SAM" id="Phobius"/>
    </source>
</evidence>
<accession>A0A2S7T1G2</accession>
<evidence type="ECO:0000256" key="1">
    <source>
        <dbReference type="ARBA" id="ARBA00004651"/>
    </source>
</evidence>
<organism evidence="9 10">
    <name type="scientific">Flavipsychrobacter stenotrophus</name>
    <dbReference type="NCBI Taxonomy" id="2077091"/>
    <lineage>
        <taxon>Bacteria</taxon>
        <taxon>Pseudomonadati</taxon>
        <taxon>Bacteroidota</taxon>
        <taxon>Chitinophagia</taxon>
        <taxon>Chitinophagales</taxon>
        <taxon>Chitinophagaceae</taxon>
        <taxon>Flavipsychrobacter</taxon>
    </lineage>
</organism>
<feature type="transmembrane region" description="Helical" evidence="8">
    <location>
        <begin position="96"/>
        <end position="115"/>
    </location>
</feature>
<protein>
    <submittedName>
        <fullName evidence="9">MFS transporter</fullName>
    </submittedName>
</protein>
<feature type="transmembrane region" description="Helical" evidence="8">
    <location>
        <begin position="187"/>
        <end position="205"/>
    </location>
</feature>
<reference evidence="9 10" key="1">
    <citation type="submission" date="2018-01" db="EMBL/GenBank/DDBJ databases">
        <title>A novel member of the phylum Bacteroidetes isolated from glacier ice.</title>
        <authorList>
            <person name="Liu Q."/>
            <person name="Xin Y.-H."/>
        </authorList>
    </citation>
    <scope>NUCLEOTIDE SEQUENCE [LARGE SCALE GENOMIC DNA]</scope>
    <source>
        <strain evidence="9 10">RB1R16</strain>
    </source>
</reference>
<dbReference type="GO" id="GO:0015833">
    <property type="term" value="P:peptide transport"/>
    <property type="evidence" value="ECO:0007669"/>
    <property type="project" value="UniProtKB-KW"/>
</dbReference>
<feature type="transmembrane region" description="Helical" evidence="8">
    <location>
        <begin position="484"/>
        <end position="502"/>
    </location>
</feature>
<sequence length="510" mass="56681">MEVVPSVADAQTIEEIQNFKGKYPKQLWYLFLSEMWERFAFYGMRGMLTIFMVEKLLLSEKDANLQYGATQAFVYTLAFVGGLFADKILGFRKSVFWGGILMIIGSFTLACMPQVAPHNIFYLGISFTIVGTGFFKPNISTMVGRLYKTGDTRKDAGFGLFYSGINIGAVLGGWACIHVANTYSWNAAFSLAGIVMTISLIIFLFTKRTLSPIGLPPVSEKQQANGITKIGAVTIKDIMVYAGSLLSIPLILILVSNSQYTDYFMYTVGPLTLLYIVYEMFKYGTVERQKLMAAMIFVIFSIFFWAFFEQAGGSLSLFARYNLNHQILGMTFDPNEVNNSSNSVFVILFSPLVGLLWLWLSKRKIEPNTVVKFGLGFLFVSASFYIFYYTRFFADADGKTSLNIFTLAYLVTTIGELCLSPIGLSIMTSLSPKPLHGVMMGMWFLASAYGQYAAGLLGAGMATANDKAPLMEKLTSYTEGYKHLALYALIAGIVLIAISPLVRKLMHEVH</sequence>
<evidence type="ECO:0000313" key="10">
    <source>
        <dbReference type="Proteomes" id="UP000239872"/>
    </source>
</evidence>
<feature type="transmembrane region" description="Helical" evidence="8">
    <location>
        <begin position="291"/>
        <end position="308"/>
    </location>
</feature>
<dbReference type="Pfam" id="PF00854">
    <property type="entry name" value="PTR2"/>
    <property type="match status" value="1"/>
</dbReference>
<dbReference type="NCBIfam" id="TIGR00924">
    <property type="entry name" value="yjdL_sub1_fam"/>
    <property type="match status" value="1"/>
</dbReference>
<evidence type="ECO:0000256" key="7">
    <source>
        <dbReference type="ARBA" id="ARBA00023136"/>
    </source>
</evidence>
<keyword evidence="6 8" id="KW-1133">Transmembrane helix</keyword>
<keyword evidence="10" id="KW-1185">Reference proteome</keyword>
<dbReference type="Proteomes" id="UP000239872">
    <property type="component" value="Unassembled WGS sequence"/>
</dbReference>
<gene>
    <name evidence="9" type="ORF">CJD36_004665</name>
</gene>
<dbReference type="InterPro" id="IPR050171">
    <property type="entry name" value="MFS_Transporters"/>
</dbReference>
<keyword evidence="7 8" id="KW-0472">Membrane</keyword>
<keyword evidence="4 8" id="KW-0812">Transmembrane</keyword>
<name>A0A2S7T1G2_9BACT</name>
<evidence type="ECO:0000256" key="5">
    <source>
        <dbReference type="ARBA" id="ARBA00022856"/>
    </source>
</evidence>
<dbReference type="PANTHER" id="PTHR23517:SF15">
    <property type="entry name" value="PROTON-DEPENDENT OLIGOPEPTIDE FAMILY TRANSPORT PROTEIN"/>
    <property type="match status" value="1"/>
</dbReference>
<evidence type="ECO:0000313" key="9">
    <source>
        <dbReference type="EMBL" id="PQJ13040.1"/>
    </source>
</evidence>
<proteinExistence type="predicted"/>
<feature type="transmembrane region" description="Helical" evidence="8">
    <location>
        <begin position="160"/>
        <end position="181"/>
    </location>
</feature>
<dbReference type="InterPro" id="IPR036259">
    <property type="entry name" value="MFS_trans_sf"/>
</dbReference>
<dbReference type="Gene3D" id="1.20.1250.20">
    <property type="entry name" value="MFS general substrate transporter like domains"/>
    <property type="match status" value="1"/>
</dbReference>